<dbReference type="OrthoDB" id="3004891at2759"/>
<reference evidence="1" key="1">
    <citation type="journal article" date="2019" name="Environ. Microbiol.">
        <title>Fungal ecological strategies reflected in gene transcription - a case study of two litter decomposers.</title>
        <authorList>
            <person name="Barbi F."/>
            <person name="Kohler A."/>
            <person name="Barry K."/>
            <person name="Baskaran P."/>
            <person name="Daum C."/>
            <person name="Fauchery L."/>
            <person name="Ihrmark K."/>
            <person name="Kuo A."/>
            <person name="LaButti K."/>
            <person name="Lipzen A."/>
            <person name="Morin E."/>
            <person name="Grigoriev I.V."/>
            <person name="Henrissat B."/>
            <person name="Lindahl B."/>
            <person name="Martin F."/>
        </authorList>
    </citation>
    <scope>NUCLEOTIDE SEQUENCE</scope>
    <source>
        <strain evidence="1">JB14</strain>
    </source>
</reference>
<organism evidence="1 2">
    <name type="scientific">Gymnopus androsaceus JB14</name>
    <dbReference type="NCBI Taxonomy" id="1447944"/>
    <lineage>
        <taxon>Eukaryota</taxon>
        <taxon>Fungi</taxon>
        <taxon>Dikarya</taxon>
        <taxon>Basidiomycota</taxon>
        <taxon>Agaricomycotina</taxon>
        <taxon>Agaricomycetes</taxon>
        <taxon>Agaricomycetidae</taxon>
        <taxon>Agaricales</taxon>
        <taxon>Marasmiineae</taxon>
        <taxon>Omphalotaceae</taxon>
        <taxon>Gymnopus</taxon>
    </lineage>
</organism>
<evidence type="ECO:0008006" key="3">
    <source>
        <dbReference type="Google" id="ProtNLM"/>
    </source>
</evidence>
<gene>
    <name evidence="1" type="ORF">BT96DRAFT_1051507</name>
</gene>
<evidence type="ECO:0000313" key="2">
    <source>
        <dbReference type="Proteomes" id="UP000799118"/>
    </source>
</evidence>
<proteinExistence type="predicted"/>
<name>A0A6A4H6R1_9AGAR</name>
<sequence length="92" mass="10754">MVGLNWECFNKAKFQKQAKCRCCQKTESMDHILMECKCNGQEIIWNLAKESGRKKDIGEGNLSWATYSPVHSPFQKEQEWLRGLKTLQDPYI</sequence>
<accession>A0A6A4H6R1</accession>
<evidence type="ECO:0000313" key="1">
    <source>
        <dbReference type="EMBL" id="KAE9393410.1"/>
    </source>
</evidence>
<dbReference type="Proteomes" id="UP000799118">
    <property type="component" value="Unassembled WGS sequence"/>
</dbReference>
<keyword evidence="2" id="KW-1185">Reference proteome</keyword>
<dbReference type="AlphaFoldDB" id="A0A6A4H6R1"/>
<dbReference type="EMBL" id="ML769572">
    <property type="protein sequence ID" value="KAE9393410.1"/>
    <property type="molecule type" value="Genomic_DNA"/>
</dbReference>
<protein>
    <recommendedName>
        <fullName evidence="3">Reverse transcriptase zinc-binding domain-containing protein</fullName>
    </recommendedName>
</protein>